<dbReference type="SUPFAM" id="SSF51395">
    <property type="entry name" value="FMN-linked oxidoreductases"/>
    <property type="match status" value="1"/>
</dbReference>
<dbReference type="PANTHER" id="PTHR22893">
    <property type="entry name" value="NADH OXIDOREDUCTASE-RELATED"/>
    <property type="match status" value="1"/>
</dbReference>
<dbReference type="Pfam" id="PF00724">
    <property type="entry name" value="Oxidored_FMN"/>
    <property type="match status" value="1"/>
</dbReference>
<dbReference type="GO" id="GO:0016491">
    <property type="term" value="F:oxidoreductase activity"/>
    <property type="evidence" value="ECO:0007669"/>
    <property type="project" value="InterPro"/>
</dbReference>
<dbReference type="Proteomes" id="UP000283269">
    <property type="component" value="Unassembled WGS sequence"/>
</dbReference>
<gene>
    <name evidence="2" type="ORF">CVT25_013113</name>
</gene>
<comment type="caution">
    <text evidence="2">The sequence shown here is derived from an EMBL/GenBank/DDBJ whole genome shotgun (WGS) entry which is preliminary data.</text>
</comment>
<feature type="domain" description="NADH:flavin oxidoreductase/NADH oxidase N-terminal" evidence="1">
    <location>
        <begin position="7"/>
        <end position="355"/>
    </location>
</feature>
<reference evidence="2 3" key="1">
    <citation type="journal article" date="2018" name="Evol. Lett.">
        <title>Horizontal gene cluster transfer increased hallucinogenic mushroom diversity.</title>
        <authorList>
            <person name="Reynolds H.T."/>
            <person name="Vijayakumar V."/>
            <person name="Gluck-Thaler E."/>
            <person name="Korotkin H.B."/>
            <person name="Matheny P.B."/>
            <person name="Slot J.C."/>
        </authorList>
    </citation>
    <scope>NUCLEOTIDE SEQUENCE [LARGE SCALE GENOMIC DNA]</scope>
    <source>
        <strain evidence="2 3">2631</strain>
    </source>
</reference>
<dbReference type="EMBL" id="NHYD01001659">
    <property type="protein sequence ID" value="PPQ90289.1"/>
    <property type="molecule type" value="Genomic_DNA"/>
</dbReference>
<dbReference type="CDD" id="cd02933">
    <property type="entry name" value="OYE_like_FMN"/>
    <property type="match status" value="1"/>
</dbReference>
<dbReference type="STRING" id="93625.A0A409XHR4"/>
<dbReference type="GO" id="GO:0010181">
    <property type="term" value="F:FMN binding"/>
    <property type="evidence" value="ECO:0007669"/>
    <property type="project" value="InterPro"/>
</dbReference>
<accession>A0A409XHR4</accession>
<evidence type="ECO:0000259" key="1">
    <source>
        <dbReference type="Pfam" id="PF00724"/>
    </source>
</evidence>
<dbReference type="AlphaFoldDB" id="A0A409XHR4"/>
<dbReference type="InterPro" id="IPR045247">
    <property type="entry name" value="Oye-like"/>
</dbReference>
<sequence length="385" mass="42264">MSSNLKSLFEPLQIGDITVKNRIHMAALTRNRAADTYPTDIMKEYYIQRAGAGLIVSEALLVTRQGTEWPHAPGIWDNKHVEGWKVIVDAVHEAGSKIYAQLLHGGRVSHPDMEQQKIAGYPVYAPSAIAARGGKFRLLPGVPGYVTVAILVLQPTAIEDPWTLVELFKNAAVNAKRAGFDGVELHGANGYLVNQFLDNTSNQRTDQWGGSIENRCRFGLEVLKALIEVFGRNVAVKLSPCGGYNDMGMPLQETLDTFSYFVTEADKLTLSYIVFLRYALTFDIVIDGAHRATKHDVLASYGPLVKNAKVIINAGVTAEEGEELVSSGKADAISIGFSFITHPDLVKRVDHGKPLDNTPDIPHLQTNKNSGDWRTGYTDYPVAVF</sequence>
<evidence type="ECO:0000313" key="3">
    <source>
        <dbReference type="Proteomes" id="UP000283269"/>
    </source>
</evidence>
<proteinExistence type="predicted"/>
<organism evidence="2 3">
    <name type="scientific">Psilocybe cyanescens</name>
    <dbReference type="NCBI Taxonomy" id="93625"/>
    <lineage>
        <taxon>Eukaryota</taxon>
        <taxon>Fungi</taxon>
        <taxon>Dikarya</taxon>
        <taxon>Basidiomycota</taxon>
        <taxon>Agaricomycotina</taxon>
        <taxon>Agaricomycetes</taxon>
        <taxon>Agaricomycetidae</taxon>
        <taxon>Agaricales</taxon>
        <taxon>Agaricineae</taxon>
        <taxon>Strophariaceae</taxon>
        <taxon>Psilocybe</taxon>
    </lineage>
</organism>
<dbReference type="PANTHER" id="PTHR22893:SF91">
    <property type="entry name" value="NADPH DEHYDROGENASE 2-RELATED"/>
    <property type="match status" value="1"/>
</dbReference>
<dbReference type="Gene3D" id="3.20.20.70">
    <property type="entry name" value="Aldolase class I"/>
    <property type="match status" value="1"/>
</dbReference>
<evidence type="ECO:0000313" key="2">
    <source>
        <dbReference type="EMBL" id="PPQ90289.1"/>
    </source>
</evidence>
<name>A0A409XHR4_PSICY</name>
<dbReference type="InterPro" id="IPR001155">
    <property type="entry name" value="OxRdtase_FMN_N"/>
</dbReference>
<dbReference type="InterPro" id="IPR013785">
    <property type="entry name" value="Aldolase_TIM"/>
</dbReference>
<dbReference type="InParanoid" id="A0A409XHR4"/>
<keyword evidence="3" id="KW-1185">Reference proteome</keyword>
<protein>
    <recommendedName>
        <fullName evidence="1">NADH:flavin oxidoreductase/NADH oxidase N-terminal domain-containing protein</fullName>
    </recommendedName>
</protein>
<dbReference type="OrthoDB" id="276546at2759"/>